<evidence type="ECO:0000256" key="3">
    <source>
        <dbReference type="ARBA" id="ARBA00022729"/>
    </source>
</evidence>
<dbReference type="AlphaFoldDB" id="A0A081N5V1"/>
<gene>
    <name evidence="6" type="ORF">GZ77_16275</name>
</gene>
<keyword evidence="7" id="KW-1185">Reference proteome</keyword>
<evidence type="ECO:0000259" key="5">
    <source>
        <dbReference type="Pfam" id="PF00496"/>
    </source>
</evidence>
<dbReference type="InterPro" id="IPR030678">
    <property type="entry name" value="Peptide/Ni-bd"/>
</dbReference>
<dbReference type="InterPro" id="IPR039424">
    <property type="entry name" value="SBP_5"/>
</dbReference>
<dbReference type="InterPro" id="IPR023765">
    <property type="entry name" value="SBP_5_CS"/>
</dbReference>
<dbReference type="CDD" id="cd08498">
    <property type="entry name" value="PBP2_NikA_DppA_OppA_like_2"/>
    <property type="match status" value="1"/>
</dbReference>
<evidence type="ECO:0000256" key="4">
    <source>
        <dbReference type="SAM" id="SignalP"/>
    </source>
</evidence>
<dbReference type="Gene3D" id="3.90.76.10">
    <property type="entry name" value="Dipeptide-binding Protein, Domain 1"/>
    <property type="match status" value="1"/>
</dbReference>
<accession>A0A081N5V1</accession>
<reference evidence="6 7" key="1">
    <citation type="submission" date="2014-06" db="EMBL/GenBank/DDBJ databases">
        <title>Whole Genome Sequences of Three Symbiotic Endozoicomonas Bacteria.</title>
        <authorList>
            <person name="Neave M.J."/>
            <person name="Apprill A."/>
            <person name="Voolstra C.R."/>
        </authorList>
    </citation>
    <scope>NUCLEOTIDE SEQUENCE [LARGE SCALE GENOMIC DNA]</scope>
    <source>
        <strain evidence="6 7">LMG 24815</strain>
    </source>
</reference>
<evidence type="ECO:0000256" key="1">
    <source>
        <dbReference type="ARBA" id="ARBA00005695"/>
    </source>
</evidence>
<dbReference type="SUPFAM" id="SSF53850">
    <property type="entry name" value="Periplasmic binding protein-like II"/>
    <property type="match status" value="1"/>
</dbReference>
<dbReference type="Pfam" id="PF00496">
    <property type="entry name" value="SBP_bac_5"/>
    <property type="match status" value="1"/>
</dbReference>
<dbReference type="GO" id="GO:1904680">
    <property type="term" value="F:peptide transmembrane transporter activity"/>
    <property type="evidence" value="ECO:0007669"/>
    <property type="project" value="TreeGrafter"/>
</dbReference>
<dbReference type="GO" id="GO:0015833">
    <property type="term" value="P:peptide transport"/>
    <property type="evidence" value="ECO:0007669"/>
    <property type="project" value="TreeGrafter"/>
</dbReference>
<dbReference type="Gene3D" id="3.10.105.10">
    <property type="entry name" value="Dipeptide-binding Protein, Domain 3"/>
    <property type="match status" value="1"/>
</dbReference>
<keyword evidence="2" id="KW-0813">Transport</keyword>
<dbReference type="EMBL" id="JOKG01000003">
    <property type="protein sequence ID" value="KEQ13824.1"/>
    <property type="molecule type" value="Genomic_DNA"/>
</dbReference>
<proteinExistence type="inferred from homology"/>
<dbReference type="PIRSF" id="PIRSF002741">
    <property type="entry name" value="MppA"/>
    <property type="match status" value="1"/>
</dbReference>
<dbReference type="GO" id="GO:0043190">
    <property type="term" value="C:ATP-binding cassette (ABC) transporter complex"/>
    <property type="evidence" value="ECO:0007669"/>
    <property type="project" value="InterPro"/>
</dbReference>
<dbReference type="GO" id="GO:0030288">
    <property type="term" value="C:outer membrane-bounded periplasmic space"/>
    <property type="evidence" value="ECO:0007669"/>
    <property type="project" value="UniProtKB-ARBA"/>
</dbReference>
<feature type="domain" description="Solute-binding protein family 5" evidence="5">
    <location>
        <begin position="67"/>
        <end position="430"/>
    </location>
</feature>
<feature type="signal peptide" evidence="4">
    <location>
        <begin position="1"/>
        <end position="23"/>
    </location>
</feature>
<dbReference type="Gene3D" id="3.40.190.10">
    <property type="entry name" value="Periplasmic binding protein-like II"/>
    <property type="match status" value="1"/>
</dbReference>
<dbReference type="RefSeq" id="WP_034877048.1">
    <property type="nucleotide sequence ID" value="NZ_JOKG01000003.1"/>
</dbReference>
<dbReference type="PROSITE" id="PS01040">
    <property type="entry name" value="SBP_BACTERIAL_5"/>
    <property type="match status" value="1"/>
</dbReference>
<dbReference type="InterPro" id="IPR000914">
    <property type="entry name" value="SBP_5_dom"/>
</dbReference>
<dbReference type="Proteomes" id="UP000028006">
    <property type="component" value="Unassembled WGS sequence"/>
</dbReference>
<comment type="caution">
    <text evidence="6">The sequence shown here is derived from an EMBL/GenBank/DDBJ whole genome shotgun (WGS) entry which is preliminary data.</text>
</comment>
<protein>
    <submittedName>
        <fullName evidence="6">Cytochrome C</fullName>
    </submittedName>
</protein>
<dbReference type="PANTHER" id="PTHR30290:SF9">
    <property type="entry name" value="OLIGOPEPTIDE-BINDING PROTEIN APPA"/>
    <property type="match status" value="1"/>
</dbReference>
<dbReference type="eggNOG" id="COG0747">
    <property type="taxonomic scope" value="Bacteria"/>
</dbReference>
<evidence type="ECO:0000256" key="2">
    <source>
        <dbReference type="ARBA" id="ARBA00022448"/>
    </source>
</evidence>
<name>A0A081N5V1_9GAMM</name>
<dbReference type="PANTHER" id="PTHR30290">
    <property type="entry name" value="PERIPLASMIC BINDING COMPONENT OF ABC TRANSPORTER"/>
    <property type="match status" value="1"/>
</dbReference>
<sequence length="518" mass="58522">MKKIFKSMAGMVLATTLAVGAQAATLKVAYDSDPVSLDPHEQLSGGTLQMSHLLFDPLVRWDQDMNFEPRLATKWERKDDLTMRFYLRKGVKFHSGNDFTAKDVKWTFDRLKSSPDYRAIFEPFADLKVVDDYTIDLVTRKPFPLVLNNATYIFPMDSVFYSGEDDKGQPKDRLVKHADTFASRNASGTGPYIVERRQQGVRTDYKRFAEYWDKQSPGNVKTITLTPIKEGPTRVAALLAGDVDFIFPVPPNDHDRINRSARSDLVTLPGTRLITLQLNQDRVEAFKDKRVRQAINYAINNEGIVERIMRGFATAAGQQGPKGYVGYVDELKPQFDLEKAKHLMKEAGYEDGFSITMLAPNNRYINDARIAQAAASMLARINIRVDLKTLPKAQYWPEFDLRSADIMLIGWHSDTEDSANFTEYLTACADEKTGWGQYNSGNYCNQVIDGMVRSANQETDMAKRAAILQDVERTLYEEAAYVPLHWQNLAWGAGKGVQAESVVNVMNFPYLGDLVVTQ</sequence>
<keyword evidence="3 4" id="KW-0732">Signal</keyword>
<organism evidence="6 7">
    <name type="scientific">Endozoicomonas montiporae</name>
    <dbReference type="NCBI Taxonomy" id="1027273"/>
    <lineage>
        <taxon>Bacteria</taxon>
        <taxon>Pseudomonadati</taxon>
        <taxon>Pseudomonadota</taxon>
        <taxon>Gammaproteobacteria</taxon>
        <taxon>Oceanospirillales</taxon>
        <taxon>Endozoicomonadaceae</taxon>
        <taxon>Endozoicomonas</taxon>
    </lineage>
</organism>
<comment type="similarity">
    <text evidence="1">Belongs to the bacterial solute-binding protein 5 family.</text>
</comment>
<feature type="chain" id="PRO_5001760639" evidence="4">
    <location>
        <begin position="24"/>
        <end position="518"/>
    </location>
</feature>
<evidence type="ECO:0000313" key="7">
    <source>
        <dbReference type="Proteomes" id="UP000028006"/>
    </source>
</evidence>
<evidence type="ECO:0000313" key="6">
    <source>
        <dbReference type="EMBL" id="KEQ13824.1"/>
    </source>
</evidence>